<dbReference type="EMBL" id="BGPR01002131">
    <property type="protein sequence ID" value="GBM68276.1"/>
    <property type="molecule type" value="Genomic_DNA"/>
</dbReference>
<comment type="caution">
    <text evidence="1">The sequence shown here is derived from an EMBL/GenBank/DDBJ whole genome shotgun (WGS) entry which is preliminary data.</text>
</comment>
<name>A0A4Y2HS77_ARAVE</name>
<gene>
    <name evidence="1" type="ORF">AVEN_190755_1</name>
</gene>
<accession>A0A4Y2HS77</accession>
<evidence type="ECO:0000313" key="2">
    <source>
        <dbReference type="Proteomes" id="UP000499080"/>
    </source>
</evidence>
<evidence type="ECO:0000313" key="1">
    <source>
        <dbReference type="EMBL" id="GBM68276.1"/>
    </source>
</evidence>
<sequence length="127" mass="14603">MDFGCLSIQRLGKNFTSTMLVSCHQPPCNCSGFMAEEVKEREGKTVARLTRWWTSLKKFLHRVCKLVQEEVKGKFPSLPFNSPLNWIDHPLTRPRFSSSYSISLAGSNPINLLNRQDIPADHPQDRW</sequence>
<dbReference type="AlphaFoldDB" id="A0A4Y2HS77"/>
<proteinExistence type="predicted"/>
<organism evidence="1 2">
    <name type="scientific">Araneus ventricosus</name>
    <name type="common">Orbweaver spider</name>
    <name type="synonym">Epeira ventricosa</name>
    <dbReference type="NCBI Taxonomy" id="182803"/>
    <lineage>
        <taxon>Eukaryota</taxon>
        <taxon>Metazoa</taxon>
        <taxon>Ecdysozoa</taxon>
        <taxon>Arthropoda</taxon>
        <taxon>Chelicerata</taxon>
        <taxon>Arachnida</taxon>
        <taxon>Araneae</taxon>
        <taxon>Araneomorphae</taxon>
        <taxon>Entelegynae</taxon>
        <taxon>Araneoidea</taxon>
        <taxon>Araneidae</taxon>
        <taxon>Araneus</taxon>
    </lineage>
</organism>
<keyword evidence="2" id="KW-1185">Reference proteome</keyword>
<protein>
    <submittedName>
        <fullName evidence="1">Uncharacterized protein</fullName>
    </submittedName>
</protein>
<reference evidence="1 2" key="1">
    <citation type="journal article" date="2019" name="Sci. Rep.">
        <title>Orb-weaving spider Araneus ventricosus genome elucidates the spidroin gene catalogue.</title>
        <authorList>
            <person name="Kono N."/>
            <person name="Nakamura H."/>
            <person name="Ohtoshi R."/>
            <person name="Moran D.A.P."/>
            <person name="Shinohara A."/>
            <person name="Yoshida Y."/>
            <person name="Fujiwara M."/>
            <person name="Mori M."/>
            <person name="Tomita M."/>
            <person name="Arakawa K."/>
        </authorList>
    </citation>
    <scope>NUCLEOTIDE SEQUENCE [LARGE SCALE GENOMIC DNA]</scope>
</reference>
<dbReference type="Proteomes" id="UP000499080">
    <property type="component" value="Unassembled WGS sequence"/>
</dbReference>